<evidence type="ECO:0000256" key="2">
    <source>
        <dbReference type="SAM" id="SignalP"/>
    </source>
</evidence>
<dbReference type="AlphaFoldDB" id="A0A9P7NH72"/>
<name>A0A9P7NH72_9HYPO</name>
<proteinExistence type="predicted"/>
<keyword evidence="2" id="KW-0732">Signal</keyword>
<gene>
    <name evidence="3" type="ORF">E4U43_000569</name>
</gene>
<dbReference type="PROSITE" id="PS51257">
    <property type="entry name" value="PROKAR_LIPOPROTEIN"/>
    <property type="match status" value="1"/>
</dbReference>
<accession>A0A9P7NH72</accession>
<evidence type="ECO:0000256" key="1">
    <source>
        <dbReference type="SAM" id="MobiDB-lite"/>
    </source>
</evidence>
<evidence type="ECO:0000313" key="4">
    <source>
        <dbReference type="Proteomes" id="UP000748025"/>
    </source>
</evidence>
<dbReference type="OrthoDB" id="4869988at2759"/>
<organism evidence="3 4">
    <name type="scientific">Claviceps pusilla</name>
    <dbReference type="NCBI Taxonomy" id="123648"/>
    <lineage>
        <taxon>Eukaryota</taxon>
        <taxon>Fungi</taxon>
        <taxon>Dikarya</taxon>
        <taxon>Ascomycota</taxon>
        <taxon>Pezizomycotina</taxon>
        <taxon>Sordariomycetes</taxon>
        <taxon>Hypocreomycetidae</taxon>
        <taxon>Hypocreales</taxon>
        <taxon>Clavicipitaceae</taxon>
        <taxon>Claviceps</taxon>
    </lineage>
</organism>
<dbReference type="EMBL" id="SRPW01000117">
    <property type="protein sequence ID" value="KAG6017667.1"/>
    <property type="molecule type" value="Genomic_DNA"/>
</dbReference>
<feature type="compositionally biased region" description="Basic and acidic residues" evidence="1">
    <location>
        <begin position="103"/>
        <end position="122"/>
    </location>
</feature>
<reference evidence="3" key="1">
    <citation type="journal article" date="2020" name="bioRxiv">
        <title>Whole genome comparisons of ergot fungi reveals the divergence and evolution of species within the genus Claviceps are the result of varying mechanisms driving genome evolution and host range expansion.</title>
        <authorList>
            <person name="Wyka S.A."/>
            <person name="Mondo S.J."/>
            <person name="Liu M."/>
            <person name="Dettman J."/>
            <person name="Nalam V."/>
            <person name="Broders K.D."/>
        </authorList>
    </citation>
    <scope>NUCLEOTIDE SEQUENCE</scope>
    <source>
        <strain evidence="3">CCC 602</strain>
    </source>
</reference>
<feature type="chain" id="PRO_5040513210" description="GEgh 16 protein" evidence="2">
    <location>
        <begin position="21"/>
        <end position="128"/>
    </location>
</feature>
<keyword evidence="4" id="KW-1185">Reference proteome</keyword>
<feature type="signal peptide" evidence="2">
    <location>
        <begin position="1"/>
        <end position="20"/>
    </location>
</feature>
<dbReference type="Proteomes" id="UP000748025">
    <property type="component" value="Unassembled WGS sequence"/>
</dbReference>
<protein>
    <recommendedName>
        <fullName evidence="5">GEgh 16 protein</fullName>
    </recommendedName>
</protein>
<feature type="region of interest" description="Disordered" evidence="1">
    <location>
        <begin position="99"/>
        <end position="128"/>
    </location>
</feature>
<evidence type="ECO:0000313" key="3">
    <source>
        <dbReference type="EMBL" id="KAG6017667.1"/>
    </source>
</evidence>
<evidence type="ECO:0008006" key="5">
    <source>
        <dbReference type="Google" id="ProtNLM"/>
    </source>
</evidence>
<sequence length="128" mass="12593">MKFTGIISVLIASSACLVSAAPAKDLPKRETNFGGLAGPLGGMMGGGEGAGIGAGAQDITAEFFKLGDALLNIPGDGIEGGNPLSMLTNLGKTAASLPGDAAKAAKDTGGHKGNSCERKAAYDQEASN</sequence>
<comment type="caution">
    <text evidence="3">The sequence shown here is derived from an EMBL/GenBank/DDBJ whole genome shotgun (WGS) entry which is preliminary data.</text>
</comment>